<evidence type="ECO:0000256" key="5">
    <source>
        <dbReference type="SAM" id="MobiDB-lite"/>
    </source>
</evidence>
<dbReference type="PANTHER" id="PTHR21343">
    <property type="entry name" value="DETHIOBIOTIN SYNTHETASE"/>
    <property type="match status" value="1"/>
</dbReference>
<comment type="function">
    <text evidence="4">Catalyzes amidations at positions B, D, E, and G on adenosylcobyrinic A,C-diamide. NH(2) groups are provided by glutamine, and one molecule of ATP is hydrogenolyzed for each amidation.</text>
</comment>
<dbReference type="InterPro" id="IPR004459">
    <property type="entry name" value="CobQ_synth"/>
</dbReference>
<dbReference type="CDD" id="cd00609">
    <property type="entry name" value="AAT_like"/>
    <property type="match status" value="1"/>
</dbReference>
<evidence type="ECO:0000256" key="2">
    <source>
        <dbReference type="ARBA" id="ARBA00022573"/>
    </source>
</evidence>
<proteinExistence type="inferred from homology"/>
<keyword evidence="2 4" id="KW-0169">Cobalamin biosynthesis</keyword>
<dbReference type="InterPro" id="IPR015424">
    <property type="entry name" value="PyrdxlP-dep_Trfase"/>
</dbReference>
<dbReference type="SUPFAM" id="SSF53383">
    <property type="entry name" value="PLP-dependent transferases"/>
    <property type="match status" value="1"/>
</dbReference>
<dbReference type="InterPro" id="IPR033949">
    <property type="entry name" value="CobQ_GATase1"/>
</dbReference>
<dbReference type="PROSITE" id="PS00105">
    <property type="entry name" value="AA_TRANSFER_CLASS_1"/>
    <property type="match status" value="1"/>
</dbReference>
<dbReference type="HAMAP" id="MF_00028">
    <property type="entry name" value="CobQ"/>
    <property type="match status" value="1"/>
</dbReference>
<dbReference type="PROSITE" id="PS51274">
    <property type="entry name" value="GATASE_COBBQ"/>
    <property type="match status" value="1"/>
</dbReference>
<organism evidence="9 10">
    <name type="scientific">Desulfofustis limnaeus</name>
    <dbReference type="NCBI Taxonomy" id="2740163"/>
    <lineage>
        <taxon>Bacteria</taxon>
        <taxon>Pseudomonadati</taxon>
        <taxon>Thermodesulfobacteriota</taxon>
        <taxon>Desulfobulbia</taxon>
        <taxon>Desulfobulbales</taxon>
        <taxon>Desulfocapsaceae</taxon>
        <taxon>Desulfofustis</taxon>
    </lineage>
</organism>
<accession>A0ABM7W855</accession>
<dbReference type="Gene3D" id="3.40.50.880">
    <property type="match status" value="1"/>
</dbReference>
<dbReference type="CDD" id="cd01750">
    <property type="entry name" value="GATase1_CobQ"/>
    <property type="match status" value="1"/>
</dbReference>
<feature type="region of interest" description="Disordered" evidence="5">
    <location>
        <begin position="1"/>
        <end position="22"/>
    </location>
</feature>
<dbReference type="Gene3D" id="3.90.1150.10">
    <property type="entry name" value="Aspartate Aminotransferase, domain 1"/>
    <property type="match status" value="1"/>
</dbReference>
<evidence type="ECO:0000256" key="1">
    <source>
        <dbReference type="ARBA" id="ARBA00004953"/>
    </source>
</evidence>
<dbReference type="InterPro" id="IPR029062">
    <property type="entry name" value="Class_I_gatase-like"/>
</dbReference>
<dbReference type="NCBIfam" id="TIGR00313">
    <property type="entry name" value="cobQ"/>
    <property type="match status" value="1"/>
</dbReference>
<dbReference type="InterPro" id="IPR047045">
    <property type="entry name" value="CobQ_N"/>
</dbReference>
<name>A0ABM7W855_9BACT</name>
<dbReference type="InterPro" id="IPR015421">
    <property type="entry name" value="PyrdxlP-dep_Trfase_major"/>
</dbReference>
<sequence length="868" mass="96582">MVKRQLSGDGSVGPLRNGEHGGNVHRFIREKVADHQQLIDFSANINPIGPPAWLRSHINRYLEEVVHYPDPDCHEMVHAIAQRYQVAPSSVIPANGTTELLHLLPRILERRPVLIPIPSYIDYHNVFAKNRFPIRHLHLQEQDGFALSTDTLQTTLRGGEILLFGNPANPAGTILADETIIELAQTFPDTLFIVDEAFHEFAADFQTVGGRLANIITLNSLTKFFAVPGLRIGFGILPEPYAELVRRELPQWSVNTLAQRITVKALADDQYCRRSRSECRRLRGGMQQRLESLPGLKVFASAANYLLLKGPDAHDAEELHAKLLDRNIMIRRCGNYRGLDRFFFRVAVRGDEENQRLVDALQDVLASGRKRPRQVVKKTRALMFQGTSSNAGKSVLAAAFCRILLQDGYRVAPFKAQNMSLNSHVTRDGGEMGRAQVVQAMAARIDPDWRMNPVLLKPNSDTGSQVIINGQPVGTMNVRQYHAFKEQAWEAARRSYHELAAEYDVIVLEGAGSPGEVNLKRHDFVNMKMAREAEAPVLLVGDIDRGGVYASFAGIMDVLEEWERRLVAGFVVNKFRGDETLLAEAHRFMDEHTGRPVFGIVPYLKDLALPQEDSVALRDGCYGNRRSGPDQVEIVVIDLPHISNYTDIDALHGEPDTAVRFVDRPGDLGRPQAVILPGSKNVAGDLAFLVERGLDTAVHRYAQAGGSVIGICGGYQMLGRSVRDPHRLESERAEVAGIGLLPVESELASDKILRRRHGVHLASGHTVVGYEIHHGRTTDSGHPVIRFDDGSFCGCRDGSGRVWGAYLHGIFDDDHFRRWFVDELRAAKGLPKTGLVLAPYDIDAILEALAAAVRPCFSLEQIYRLLER</sequence>
<dbReference type="CDD" id="cd05389">
    <property type="entry name" value="CobQ_N"/>
    <property type="match status" value="1"/>
</dbReference>
<evidence type="ECO:0000259" key="6">
    <source>
        <dbReference type="Pfam" id="PF00155"/>
    </source>
</evidence>
<evidence type="ECO:0000256" key="3">
    <source>
        <dbReference type="ARBA" id="ARBA00022962"/>
    </source>
</evidence>
<comment type="similarity">
    <text evidence="4">Belongs to the CobB/CobQ family. CobQ subfamily.</text>
</comment>
<dbReference type="SUPFAM" id="SSF52317">
    <property type="entry name" value="Class I glutamine amidotransferase-like"/>
    <property type="match status" value="1"/>
</dbReference>
<dbReference type="Pfam" id="PF07685">
    <property type="entry name" value="GATase_3"/>
    <property type="match status" value="1"/>
</dbReference>
<dbReference type="Gene3D" id="3.40.50.300">
    <property type="entry name" value="P-loop containing nucleotide triphosphate hydrolases"/>
    <property type="match status" value="1"/>
</dbReference>
<dbReference type="InterPro" id="IPR004838">
    <property type="entry name" value="NHTrfase_class1_PyrdxlP-BS"/>
</dbReference>
<dbReference type="Gene3D" id="3.40.640.10">
    <property type="entry name" value="Type I PLP-dependent aspartate aminotransferase-like (Major domain)"/>
    <property type="match status" value="1"/>
</dbReference>
<evidence type="ECO:0000259" key="8">
    <source>
        <dbReference type="Pfam" id="PF07685"/>
    </source>
</evidence>
<feature type="domain" description="CobQ/CobB/MinD/ParA nucleotide binding" evidence="7">
    <location>
        <begin position="382"/>
        <end position="608"/>
    </location>
</feature>
<evidence type="ECO:0000313" key="9">
    <source>
        <dbReference type="EMBL" id="BDD87156.1"/>
    </source>
</evidence>
<feature type="active site" evidence="4">
    <location>
        <position position="808"/>
    </location>
</feature>
<evidence type="ECO:0000256" key="4">
    <source>
        <dbReference type="HAMAP-Rule" id="MF_00028"/>
    </source>
</evidence>
<comment type="pathway">
    <text evidence="1 4">Cofactor biosynthesis; adenosylcobalamin biosynthesis.</text>
</comment>
<dbReference type="Pfam" id="PF01656">
    <property type="entry name" value="CbiA"/>
    <property type="match status" value="1"/>
</dbReference>
<dbReference type="SUPFAM" id="SSF52540">
    <property type="entry name" value="P-loop containing nucleoside triphosphate hydrolases"/>
    <property type="match status" value="1"/>
</dbReference>
<dbReference type="PANTHER" id="PTHR21343:SF1">
    <property type="entry name" value="COBYRIC ACID SYNTHASE"/>
    <property type="match status" value="1"/>
</dbReference>
<dbReference type="InterPro" id="IPR002586">
    <property type="entry name" value="CobQ/CobB/MinD/ParA_Nub-bd_dom"/>
</dbReference>
<keyword evidence="3 4" id="KW-0315">Glutamine amidotransferase</keyword>
<keyword evidence="10" id="KW-1185">Reference proteome</keyword>
<gene>
    <name evidence="9" type="primary">cobDQ</name>
    <name evidence="4" type="synonym">cobQ</name>
    <name evidence="9" type="ORF">DPPLL_15210</name>
</gene>
<dbReference type="InterPro" id="IPR004839">
    <property type="entry name" value="Aminotransferase_I/II_large"/>
</dbReference>
<dbReference type="InterPro" id="IPR027417">
    <property type="entry name" value="P-loop_NTPase"/>
</dbReference>
<dbReference type="InterPro" id="IPR015422">
    <property type="entry name" value="PyrdxlP-dep_Trfase_small"/>
</dbReference>
<reference evidence="9 10" key="1">
    <citation type="submission" date="2022-01" db="EMBL/GenBank/DDBJ databases">
        <title>Desulfofustis limnae sp. nov., a novel mesophilic sulfate-reducing bacterium isolated from marsh soil.</title>
        <authorList>
            <person name="Watanabe M."/>
            <person name="Takahashi A."/>
            <person name="Kojima H."/>
            <person name="Fukui M."/>
        </authorList>
    </citation>
    <scope>NUCLEOTIDE SEQUENCE [LARGE SCALE GENOMIC DNA]</scope>
    <source>
        <strain evidence="9 10">PPLL</strain>
    </source>
</reference>
<feature type="domain" description="CobB/CobQ-like glutamine amidotransferase" evidence="8">
    <location>
        <begin position="633"/>
        <end position="815"/>
    </location>
</feature>
<dbReference type="RefSeq" id="WP_284154194.1">
    <property type="nucleotide sequence ID" value="NZ_AP025516.1"/>
</dbReference>
<dbReference type="Pfam" id="PF00155">
    <property type="entry name" value="Aminotran_1_2"/>
    <property type="match status" value="1"/>
</dbReference>
<feature type="domain" description="Aminotransferase class I/classII large" evidence="6">
    <location>
        <begin position="38"/>
        <end position="361"/>
    </location>
</feature>
<feature type="active site" description="Nucleophile" evidence="4">
    <location>
        <position position="712"/>
    </location>
</feature>
<dbReference type="Proteomes" id="UP000830055">
    <property type="component" value="Chromosome"/>
</dbReference>
<evidence type="ECO:0000259" key="7">
    <source>
        <dbReference type="Pfam" id="PF01656"/>
    </source>
</evidence>
<protein>
    <recommendedName>
        <fullName evidence="4">Cobyric acid synthase</fullName>
    </recommendedName>
</protein>
<evidence type="ECO:0000313" key="10">
    <source>
        <dbReference type="Proteomes" id="UP000830055"/>
    </source>
</evidence>
<dbReference type="EMBL" id="AP025516">
    <property type="protein sequence ID" value="BDD87156.1"/>
    <property type="molecule type" value="Genomic_DNA"/>
</dbReference>
<dbReference type="InterPro" id="IPR011698">
    <property type="entry name" value="GATase_3"/>
</dbReference>
<dbReference type="NCBIfam" id="NF001989">
    <property type="entry name" value="PRK00784.1"/>
    <property type="match status" value="1"/>
</dbReference>